<comment type="subcellular location">
    <subcellularLocation>
        <location evidence="1">Cytoplasm</location>
    </subcellularLocation>
</comment>
<dbReference type="Gene3D" id="1.25.40.180">
    <property type="match status" value="1"/>
</dbReference>
<feature type="region of interest" description="Disordered" evidence="4">
    <location>
        <begin position="562"/>
        <end position="589"/>
    </location>
</feature>
<feature type="region of interest" description="Disordered" evidence="4">
    <location>
        <begin position="1"/>
        <end position="38"/>
    </location>
</feature>
<dbReference type="GO" id="GO:0005737">
    <property type="term" value="C:cytoplasm"/>
    <property type="evidence" value="ECO:0007669"/>
    <property type="project" value="UniProtKB-SubCell"/>
</dbReference>
<accession>A0AAE1A7L2</accession>
<reference evidence="6" key="1">
    <citation type="journal article" date="2023" name="G3 (Bethesda)">
        <title>A reference genome for the long-term kleptoplast-retaining sea slug Elysia crispata morphotype clarki.</title>
        <authorList>
            <person name="Eastman K.E."/>
            <person name="Pendleton A.L."/>
            <person name="Shaikh M.A."/>
            <person name="Suttiyut T."/>
            <person name="Ogas R."/>
            <person name="Tomko P."/>
            <person name="Gavelis G."/>
            <person name="Widhalm J.R."/>
            <person name="Wisecaver J.H."/>
        </authorList>
    </citation>
    <scope>NUCLEOTIDE SEQUENCE</scope>
    <source>
        <strain evidence="6">ECLA1</strain>
    </source>
</reference>
<dbReference type="InterPro" id="IPR003890">
    <property type="entry name" value="MIF4G-like_typ-3"/>
</dbReference>
<protein>
    <recommendedName>
        <fullName evidence="5">MIF4G domain-containing protein</fullName>
    </recommendedName>
</protein>
<dbReference type="AlphaFoldDB" id="A0AAE1A7L2"/>
<dbReference type="SUPFAM" id="SSF48371">
    <property type="entry name" value="ARM repeat"/>
    <property type="match status" value="1"/>
</dbReference>
<dbReference type="PANTHER" id="PTHR23254">
    <property type="entry name" value="EIF4G DOMAIN PROTEIN"/>
    <property type="match status" value="1"/>
</dbReference>
<dbReference type="PANTHER" id="PTHR23254:SF15">
    <property type="entry name" value="POLYADENYLATE-BINDING PROTEIN-INTERACTING PROTEIN 1"/>
    <property type="match status" value="1"/>
</dbReference>
<dbReference type="SMART" id="SM00543">
    <property type="entry name" value="MIF4G"/>
    <property type="match status" value="1"/>
</dbReference>
<organism evidence="6 7">
    <name type="scientific">Elysia crispata</name>
    <name type="common">lettuce slug</name>
    <dbReference type="NCBI Taxonomy" id="231223"/>
    <lineage>
        <taxon>Eukaryota</taxon>
        <taxon>Metazoa</taxon>
        <taxon>Spiralia</taxon>
        <taxon>Lophotrochozoa</taxon>
        <taxon>Mollusca</taxon>
        <taxon>Gastropoda</taxon>
        <taxon>Heterobranchia</taxon>
        <taxon>Euthyneura</taxon>
        <taxon>Panpulmonata</taxon>
        <taxon>Sacoglossa</taxon>
        <taxon>Placobranchoidea</taxon>
        <taxon>Plakobranchidae</taxon>
        <taxon>Elysia</taxon>
    </lineage>
</organism>
<feature type="compositionally biased region" description="Low complexity" evidence="4">
    <location>
        <begin position="563"/>
        <end position="580"/>
    </location>
</feature>
<keyword evidence="3" id="KW-0810">Translation regulation</keyword>
<dbReference type="InterPro" id="IPR051367">
    <property type="entry name" value="mRNA_TranslReg/HistoneTransl"/>
</dbReference>
<dbReference type="GO" id="GO:0003723">
    <property type="term" value="F:RNA binding"/>
    <property type="evidence" value="ECO:0007669"/>
    <property type="project" value="InterPro"/>
</dbReference>
<feature type="region of interest" description="Disordered" evidence="4">
    <location>
        <begin position="516"/>
        <end position="543"/>
    </location>
</feature>
<evidence type="ECO:0000256" key="2">
    <source>
        <dbReference type="ARBA" id="ARBA00022490"/>
    </source>
</evidence>
<name>A0AAE1A7L2_9GAST</name>
<dbReference type="Proteomes" id="UP001283361">
    <property type="component" value="Unassembled WGS sequence"/>
</dbReference>
<proteinExistence type="predicted"/>
<sequence>MASNENNPQPNQSINQTWQSRPGPAGDDRSPRPPKLDTESRVLNIINKNNDRGQNSLKLPVVDSKLSADAQEFIPRGKTVYPDQTSYTDGSGTLSVEAAEFYPVRAENYVYSDFYQNPDLDPNYLVDSFGNMALTHQEYDTDVGPQLSSTGDPVLDKFNETLYILNTHPGNMEEYLRPICELIQRGQGNNTDVGNMVESLFEQSIQESNFRYTGARICQYLSTHLKDTPQFEGFHKIFIRRCQIEYDKRTDLVNGGPEDQERLRGLAMFMAEVFLNVQIINADGSISRLKFLPGILMNLAHCVMSKPVDLNIKCICQLFKLSGALIEDEVKIKPEECFEFEEIFSNLQSLQDSSMISDDAKFRIKSVMNLKEANWNRNLSSPPKKSTEFNSDLTSFQSQEPVFYNNAGERCSRQEANLPEEDYSDNFHVLTEEEEEAFKQFEEEQKRLVGDDTGYDSYNFGDVGGMGEEAEEAYEEFLQEQYHMLQQQQLQQQQQINHQHHSVYQNHLAQPSQTLNNFYSYSPQQPPPSHHSFQHHQPYPQQDQYSVPMVPQQLNQMNLRPEQLQYQQQQSSQQQQQQQQHYHNHYGYQ</sequence>
<feature type="domain" description="MIF4G" evidence="5">
    <location>
        <begin position="156"/>
        <end position="374"/>
    </location>
</feature>
<evidence type="ECO:0000313" key="7">
    <source>
        <dbReference type="Proteomes" id="UP001283361"/>
    </source>
</evidence>
<comment type="caution">
    <text evidence="6">The sequence shown here is derived from an EMBL/GenBank/DDBJ whole genome shotgun (WGS) entry which is preliminary data.</text>
</comment>
<feature type="compositionally biased region" description="Basic and acidic residues" evidence="4">
    <location>
        <begin position="26"/>
        <end position="38"/>
    </location>
</feature>
<evidence type="ECO:0000256" key="3">
    <source>
        <dbReference type="ARBA" id="ARBA00022845"/>
    </source>
</evidence>
<dbReference type="GO" id="GO:0006446">
    <property type="term" value="P:regulation of translational initiation"/>
    <property type="evidence" value="ECO:0007669"/>
    <property type="project" value="TreeGrafter"/>
</dbReference>
<keyword evidence="7" id="KW-1185">Reference proteome</keyword>
<evidence type="ECO:0000313" key="6">
    <source>
        <dbReference type="EMBL" id="KAK3782497.1"/>
    </source>
</evidence>
<keyword evidence="2" id="KW-0963">Cytoplasm</keyword>
<dbReference type="InterPro" id="IPR016024">
    <property type="entry name" value="ARM-type_fold"/>
</dbReference>
<evidence type="ECO:0000256" key="1">
    <source>
        <dbReference type="ARBA" id="ARBA00004496"/>
    </source>
</evidence>
<gene>
    <name evidence="6" type="ORF">RRG08_061727</name>
</gene>
<feature type="compositionally biased region" description="Polar residues" evidence="4">
    <location>
        <begin position="1"/>
        <end position="20"/>
    </location>
</feature>
<evidence type="ECO:0000256" key="4">
    <source>
        <dbReference type="SAM" id="MobiDB-lite"/>
    </source>
</evidence>
<dbReference type="EMBL" id="JAWDGP010002498">
    <property type="protein sequence ID" value="KAK3782497.1"/>
    <property type="molecule type" value="Genomic_DNA"/>
</dbReference>
<evidence type="ECO:0000259" key="5">
    <source>
        <dbReference type="SMART" id="SM00543"/>
    </source>
</evidence>
<dbReference type="GO" id="GO:0008494">
    <property type="term" value="F:translation activator activity"/>
    <property type="evidence" value="ECO:0007669"/>
    <property type="project" value="TreeGrafter"/>
</dbReference>
<dbReference type="Pfam" id="PF02854">
    <property type="entry name" value="MIF4G"/>
    <property type="match status" value="1"/>
</dbReference>